<sequence length="333" mass="39191">MIADADLSPNPLVHSLVSFECEEKSEGKSQYICKGSEFRNVKSFIIKRKTADKNLLAELYQYPSFDDSKPNNLPNGVDFCDLVGNVILAEKNPLSGKPKKEVQSKLFDRIAQNYALLLFCESRTHYEEALLKSWFNTHEFKSDICNTMSLWISGERGLLPPGKAIPDTRLPPEPSYNSWDYSKLDPERFRREELMLQRRRLLKATESTLTYAEVINLTLSNMKKRRENFHQLNWLHWSEWNYFDEYLKELQDNFLREVKNIDQRAKDKKKANHTFIQASTLFEDTPEKKSRRIYQRETEFILRKEKEERNGEWKQNSTDSSFSPSSTDELFSL</sequence>
<accession>A0AAD4ULB4</accession>
<protein>
    <submittedName>
        <fullName evidence="3">Uncharacterized protein</fullName>
    </submittedName>
</protein>
<feature type="compositionally biased region" description="Low complexity" evidence="2">
    <location>
        <begin position="317"/>
        <end position="333"/>
    </location>
</feature>
<dbReference type="EMBL" id="JAKZEL010000002">
    <property type="protein sequence ID" value="KAI4545884.1"/>
    <property type="molecule type" value="Genomic_DNA"/>
</dbReference>
<comment type="similarity">
    <text evidence="1">Belongs to the FAM227 family.</text>
</comment>
<organism evidence="3 4">
    <name type="scientific">Ovis ammon polii</name>
    <dbReference type="NCBI Taxonomy" id="230172"/>
    <lineage>
        <taxon>Eukaryota</taxon>
        <taxon>Metazoa</taxon>
        <taxon>Chordata</taxon>
        <taxon>Craniata</taxon>
        <taxon>Vertebrata</taxon>
        <taxon>Euteleostomi</taxon>
        <taxon>Mammalia</taxon>
        <taxon>Eutheria</taxon>
        <taxon>Laurasiatheria</taxon>
        <taxon>Artiodactyla</taxon>
        <taxon>Ruminantia</taxon>
        <taxon>Pecora</taxon>
        <taxon>Bovidae</taxon>
        <taxon>Caprinae</taxon>
        <taxon>Ovis</taxon>
    </lineage>
</organism>
<dbReference type="PANTHER" id="PTHR33560">
    <property type="entry name" value="PROTEIN FAM227B"/>
    <property type="match status" value="1"/>
</dbReference>
<evidence type="ECO:0000256" key="1">
    <source>
        <dbReference type="ARBA" id="ARBA00008666"/>
    </source>
</evidence>
<proteinExistence type="inferred from homology"/>
<name>A0AAD4ULB4_OVIAM</name>
<comment type="caution">
    <text evidence="3">The sequence shown here is derived from an EMBL/GenBank/DDBJ whole genome shotgun (WGS) entry which is preliminary data.</text>
</comment>
<feature type="region of interest" description="Disordered" evidence="2">
    <location>
        <begin position="307"/>
        <end position="333"/>
    </location>
</feature>
<keyword evidence="4" id="KW-1185">Reference proteome</keyword>
<evidence type="ECO:0000313" key="4">
    <source>
        <dbReference type="Proteomes" id="UP001214576"/>
    </source>
</evidence>
<dbReference type="InterPro" id="IPR029417">
    <property type="entry name" value="FAM227"/>
</dbReference>
<dbReference type="AlphaFoldDB" id="A0AAD4ULB4"/>
<reference evidence="3" key="1">
    <citation type="submission" date="2022-03" db="EMBL/GenBank/DDBJ databases">
        <title>Genomic analyses of argali, domestic sheep and their hybrids provide insights into chromosomal evolution, heterosis and genetic basis of agronomic traits.</title>
        <authorList>
            <person name="Li M."/>
        </authorList>
    </citation>
    <scope>NUCLEOTIDE SEQUENCE</scope>
    <source>
        <strain evidence="3">CAU-MHL-2022a</strain>
        <tissue evidence="3">Skin</tissue>
    </source>
</reference>
<evidence type="ECO:0000313" key="3">
    <source>
        <dbReference type="EMBL" id="KAI4545884.1"/>
    </source>
</evidence>
<evidence type="ECO:0000256" key="2">
    <source>
        <dbReference type="SAM" id="MobiDB-lite"/>
    </source>
</evidence>
<dbReference type="Pfam" id="PF14922">
    <property type="entry name" value="FWWh"/>
    <property type="match status" value="1"/>
</dbReference>
<dbReference type="PANTHER" id="PTHR33560:SF1">
    <property type="entry name" value="PROTEIN FAM227A"/>
    <property type="match status" value="1"/>
</dbReference>
<gene>
    <name evidence="3" type="ORF">MG293_002439</name>
</gene>
<dbReference type="Proteomes" id="UP001214576">
    <property type="component" value="Unassembled WGS sequence"/>
</dbReference>